<dbReference type="InterPro" id="IPR045339">
    <property type="entry name" value="DUF6534"/>
</dbReference>
<accession>A0A8H7DES3</accession>
<feature type="transmembrane region" description="Helical" evidence="1">
    <location>
        <begin position="120"/>
        <end position="143"/>
    </location>
</feature>
<keyword evidence="1" id="KW-1133">Transmembrane helix</keyword>
<dbReference type="PANTHER" id="PTHR40465:SF1">
    <property type="entry name" value="DUF6534 DOMAIN-CONTAINING PROTEIN"/>
    <property type="match status" value="1"/>
</dbReference>
<evidence type="ECO:0000313" key="4">
    <source>
        <dbReference type="Proteomes" id="UP000620124"/>
    </source>
</evidence>
<comment type="caution">
    <text evidence="3">The sequence shown here is derived from an EMBL/GenBank/DDBJ whole genome shotgun (WGS) entry which is preliminary data.</text>
</comment>
<feature type="transmembrane region" description="Helical" evidence="1">
    <location>
        <begin position="48"/>
        <end position="71"/>
    </location>
</feature>
<evidence type="ECO:0000313" key="3">
    <source>
        <dbReference type="EMBL" id="KAF7369493.1"/>
    </source>
</evidence>
<evidence type="ECO:0000259" key="2">
    <source>
        <dbReference type="Pfam" id="PF20152"/>
    </source>
</evidence>
<protein>
    <recommendedName>
        <fullName evidence="2">DUF6534 domain-containing protein</fullName>
    </recommendedName>
</protein>
<organism evidence="3 4">
    <name type="scientific">Mycena venus</name>
    <dbReference type="NCBI Taxonomy" id="2733690"/>
    <lineage>
        <taxon>Eukaryota</taxon>
        <taxon>Fungi</taxon>
        <taxon>Dikarya</taxon>
        <taxon>Basidiomycota</taxon>
        <taxon>Agaricomycotina</taxon>
        <taxon>Agaricomycetes</taxon>
        <taxon>Agaricomycetidae</taxon>
        <taxon>Agaricales</taxon>
        <taxon>Marasmiineae</taxon>
        <taxon>Mycenaceae</taxon>
        <taxon>Mycena</taxon>
    </lineage>
</organism>
<feature type="transmembrane region" description="Helical" evidence="1">
    <location>
        <begin position="155"/>
        <end position="177"/>
    </location>
</feature>
<dbReference type="OrthoDB" id="3203775at2759"/>
<dbReference type="EMBL" id="JACAZI010000002">
    <property type="protein sequence ID" value="KAF7369493.1"/>
    <property type="molecule type" value="Genomic_DNA"/>
</dbReference>
<feature type="transmembrane region" description="Helical" evidence="1">
    <location>
        <begin position="198"/>
        <end position="223"/>
    </location>
</feature>
<reference evidence="3" key="1">
    <citation type="submission" date="2020-05" db="EMBL/GenBank/DDBJ databases">
        <title>Mycena genomes resolve the evolution of fungal bioluminescence.</title>
        <authorList>
            <person name="Tsai I.J."/>
        </authorList>
    </citation>
    <scope>NUCLEOTIDE SEQUENCE</scope>
    <source>
        <strain evidence="3">CCC161011</strain>
    </source>
</reference>
<dbReference type="Pfam" id="PF20152">
    <property type="entry name" value="DUF6534"/>
    <property type="match status" value="1"/>
</dbReference>
<keyword evidence="1" id="KW-0472">Membrane</keyword>
<evidence type="ECO:0000256" key="1">
    <source>
        <dbReference type="SAM" id="Phobius"/>
    </source>
</evidence>
<dbReference type="PANTHER" id="PTHR40465">
    <property type="entry name" value="CHROMOSOME 1, WHOLE GENOME SHOTGUN SEQUENCE"/>
    <property type="match status" value="1"/>
</dbReference>
<feature type="transmembrane region" description="Helical" evidence="1">
    <location>
        <begin position="86"/>
        <end position="108"/>
    </location>
</feature>
<feature type="transmembrane region" description="Helical" evidence="1">
    <location>
        <begin position="235"/>
        <end position="253"/>
    </location>
</feature>
<feature type="domain" description="DUF6534" evidence="2">
    <location>
        <begin position="165"/>
        <end position="255"/>
    </location>
</feature>
<keyword evidence="4" id="KW-1185">Reference proteome</keyword>
<gene>
    <name evidence="3" type="ORF">MVEN_00279000</name>
</gene>
<keyword evidence="1" id="KW-0812">Transmembrane</keyword>
<dbReference type="Proteomes" id="UP000620124">
    <property type="component" value="Unassembled WGS sequence"/>
</dbReference>
<dbReference type="AlphaFoldDB" id="A0A8H7DES3"/>
<proteinExistence type="predicted"/>
<feature type="transmembrane region" description="Helical" evidence="1">
    <location>
        <begin position="12"/>
        <end position="36"/>
    </location>
</feature>
<name>A0A8H7DES3_9AGAR</name>
<sequence length="335" mass="36474">MRLPALDIVTGALLIGTWAGTSLYMVELIQVFYYFCHFKDDDWKLKTLVTVAFLIDTIGALANYACVYLYTITHAGDPLFLATQPWLVPLDMCAIAIVAALVQSFLVLRYWKFTQNKVITTILVFLIIVTFGSSLATGLVIALDPSFKSRAKVKVAAVMWDVTEVVADVCIAAALLWEFRKAKSALIDLETRRMGNTLNRLVVVTIETGMGSALTTVAILVAYLTNNQSNVPIGISYSLGHIYIICMLLNLNIRQPDYSFSTKGMSGGPGSNGELATQSVVFAAGGTQGDISGIHVHRTVSTSILHIESRPDFHAGTLRSSSARSLANDNSARRK</sequence>